<evidence type="ECO:0000313" key="2">
    <source>
        <dbReference type="Proteomes" id="UP000318741"/>
    </source>
</evidence>
<dbReference type="OrthoDB" id="274382at2"/>
<keyword evidence="2" id="KW-1185">Reference proteome</keyword>
<dbReference type="PROSITE" id="PS51257">
    <property type="entry name" value="PROKAR_LIPOPROTEIN"/>
    <property type="match status" value="1"/>
</dbReference>
<proteinExistence type="predicted"/>
<evidence type="ECO:0000313" key="1">
    <source>
        <dbReference type="EMBL" id="QDT17544.1"/>
    </source>
</evidence>
<reference evidence="1 2" key="1">
    <citation type="submission" date="2019-02" db="EMBL/GenBank/DDBJ databases">
        <title>Deep-cultivation of Planctomycetes and their phenomic and genomic characterization uncovers novel biology.</title>
        <authorList>
            <person name="Wiegand S."/>
            <person name="Jogler M."/>
            <person name="Boedeker C."/>
            <person name="Pinto D."/>
            <person name="Vollmers J."/>
            <person name="Rivas-Marin E."/>
            <person name="Kohn T."/>
            <person name="Peeters S.H."/>
            <person name="Heuer A."/>
            <person name="Rast P."/>
            <person name="Oberbeckmann S."/>
            <person name="Bunk B."/>
            <person name="Jeske O."/>
            <person name="Meyerdierks A."/>
            <person name="Storesund J.E."/>
            <person name="Kallscheuer N."/>
            <person name="Luecker S."/>
            <person name="Lage O.M."/>
            <person name="Pohl T."/>
            <person name="Merkel B.J."/>
            <person name="Hornburger P."/>
            <person name="Mueller R.-W."/>
            <person name="Bruemmer F."/>
            <person name="Labrenz M."/>
            <person name="Spormann A.M."/>
            <person name="Op den Camp H."/>
            <person name="Overmann J."/>
            <person name="Amann R."/>
            <person name="Jetten M.S.M."/>
            <person name="Mascher T."/>
            <person name="Medema M.H."/>
            <person name="Devos D.P."/>
            <person name="Kaster A.-K."/>
            <person name="Ovreas L."/>
            <person name="Rohde M."/>
            <person name="Galperin M.Y."/>
            <person name="Jogler C."/>
        </authorList>
    </citation>
    <scope>NUCLEOTIDE SEQUENCE [LARGE SCALE GENOMIC DNA]</scope>
    <source>
        <strain evidence="1 2">CA12</strain>
    </source>
</reference>
<sequence length="265" mass="28825">MRTRLAAAVALIAAWTGAGCSEAPRPRTLSVRADAATPLSERDFADFLRLAETLGPERMQPLAAALPTAADWPAESTRTVAVLAAEQERDVRERLRGSDFAAALATTPRAPGWLEELGMSAERFASIGAAIGLATAANDLPDERELKRLRGEAIRRMAPLADDHRLFGRLLEADAAAVRRQAAWIPRAALLEALLECPPENRRLARVYGDRLAEALPEGFDHTALDRLLTDRERAAIPFHETNPERDDARLYWNGAAVVVGPVAD</sequence>
<accession>A0A517PDU5</accession>
<dbReference type="AlphaFoldDB" id="A0A517PDU5"/>
<dbReference type="KEGG" id="acaf:CA12_36710"/>
<dbReference type="RefSeq" id="WP_145360402.1">
    <property type="nucleotide sequence ID" value="NZ_CP036265.1"/>
</dbReference>
<name>A0A517PDU5_9PLAN</name>
<gene>
    <name evidence="1" type="ORF">CA12_36710</name>
</gene>
<organism evidence="1 2">
    <name type="scientific">Alienimonas californiensis</name>
    <dbReference type="NCBI Taxonomy" id="2527989"/>
    <lineage>
        <taxon>Bacteria</taxon>
        <taxon>Pseudomonadati</taxon>
        <taxon>Planctomycetota</taxon>
        <taxon>Planctomycetia</taxon>
        <taxon>Planctomycetales</taxon>
        <taxon>Planctomycetaceae</taxon>
        <taxon>Alienimonas</taxon>
    </lineage>
</organism>
<dbReference type="Proteomes" id="UP000318741">
    <property type="component" value="Chromosome"/>
</dbReference>
<protein>
    <submittedName>
        <fullName evidence="1">Uncharacterized protein</fullName>
    </submittedName>
</protein>
<dbReference type="EMBL" id="CP036265">
    <property type="protein sequence ID" value="QDT17544.1"/>
    <property type="molecule type" value="Genomic_DNA"/>
</dbReference>